<dbReference type="EMBL" id="JACYXT010000038">
    <property type="protein sequence ID" value="MBD9730104.1"/>
    <property type="molecule type" value="Genomic_DNA"/>
</dbReference>
<comment type="caution">
    <text evidence="2">The sequence shown here is derived from an EMBL/GenBank/DDBJ whole genome shotgun (WGS) entry which is preliminary data.</text>
</comment>
<dbReference type="Proteomes" id="UP000661025">
    <property type="component" value="Unassembled WGS sequence"/>
</dbReference>
<proteinExistence type="predicted"/>
<feature type="domain" description="Abortive infection protein-like C-terminal" evidence="1">
    <location>
        <begin position="74"/>
        <end position="125"/>
    </location>
</feature>
<dbReference type="InterPro" id="IPR026001">
    <property type="entry name" value="Abi-like_C"/>
</dbReference>
<gene>
    <name evidence="2" type="ORF">IHE70_44485</name>
</gene>
<protein>
    <submittedName>
        <fullName evidence="2">Abortive infection family protein</fullName>
    </submittedName>
</protein>
<evidence type="ECO:0000259" key="1">
    <source>
        <dbReference type="Pfam" id="PF14355"/>
    </source>
</evidence>
<name>A0A927LFW2_9ACTN</name>
<dbReference type="RefSeq" id="WP_192366090.1">
    <property type="nucleotide sequence ID" value="NZ_CP119182.1"/>
</dbReference>
<reference evidence="2" key="1">
    <citation type="submission" date="2020-09" db="EMBL/GenBank/DDBJ databases">
        <title>Streptomyces canutascabiei sp. nov., which causes potato common scab and is distributed across the world.</title>
        <authorList>
            <person name="Nguyen H.P."/>
            <person name="Weisberg A.J."/>
            <person name="Chang J.H."/>
            <person name="Clarke C.R."/>
        </authorList>
    </citation>
    <scope>NUCLEOTIDE SEQUENCE</scope>
    <source>
        <strain evidence="2">ID-01-6.2a</strain>
    </source>
</reference>
<dbReference type="AlphaFoldDB" id="A0A927LFW2"/>
<organism evidence="2 3">
    <name type="scientific">Streptomyces caniscabiei</name>
    <dbReference type="NCBI Taxonomy" id="2746961"/>
    <lineage>
        <taxon>Bacteria</taxon>
        <taxon>Bacillati</taxon>
        <taxon>Actinomycetota</taxon>
        <taxon>Actinomycetes</taxon>
        <taxon>Kitasatosporales</taxon>
        <taxon>Streptomycetaceae</taxon>
        <taxon>Streptomyces</taxon>
    </lineage>
</organism>
<sequence>MTTHVLHAEILKPKALDPASWSAIRDCFDRLQEAARTNDRPLVIGSAKDLVEATARVVLDSRGQPAGSNEEYDKVLNAAHRAIERQPGPGLSADAAVRQAANAAKKLAVQLRELRNSYGTGHGRSTLPPIEDEVIETCVDGALLWTRWALRRLQFLIIGSVQQLVTDLHNSTFSMGELAIRLQAANLPDLLFEDQRLLGVAVGQRAATNTFTVRIDGVEACAVSQDDAAWPVGYREGVADGLFLDSTGQIRVDTNVFGPRLTAQLLVPHPRQVEVLRGLADKIRSAAWSTEFRGLWRRVVEEMHAADAFFQQEGAKGSWLDIAEHIKATGKKYEAAAGA</sequence>
<accession>A0A927LFW2</accession>
<dbReference type="GeneID" id="79927800"/>
<evidence type="ECO:0000313" key="3">
    <source>
        <dbReference type="Proteomes" id="UP000661025"/>
    </source>
</evidence>
<dbReference type="Pfam" id="PF14355">
    <property type="entry name" value="Abi_C"/>
    <property type="match status" value="1"/>
</dbReference>
<evidence type="ECO:0000313" key="2">
    <source>
        <dbReference type="EMBL" id="MBD9730104.1"/>
    </source>
</evidence>